<dbReference type="Gene3D" id="2.130.10.10">
    <property type="entry name" value="YVTN repeat-like/Quinoprotein amine dehydrogenase"/>
    <property type="match status" value="1"/>
</dbReference>
<feature type="region of interest" description="Disordered" evidence="2">
    <location>
        <begin position="155"/>
        <end position="176"/>
    </location>
</feature>
<dbReference type="InterPro" id="IPR015943">
    <property type="entry name" value="WD40/YVTN_repeat-like_dom_sf"/>
</dbReference>
<protein>
    <submittedName>
        <fullName evidence="3">Uncharacterized protein</fullName>
    </submittedName>
</protein>
<dbReference type="SUPFAM" id="SSF50998">
    <property type="entry name" value="Quinoprotein alcohol dehydrogenase-like"/>
    <property type="match status" value="1"/>
</dbReference>
<keyword evidence="4" id="KW-1185">Reference proteome</keyword>
<dbReference type="SMART" id="SM00320">
    <property type="entry name" value="WD40"/>
    <property type="match status" value="1"/>
</dbReference>
<dbReference type="Pfam" id="PF00400">
    <property type="entry name" value="WD40"/>
    <property type="match status" value="1"/>
</dbReference>
<feature type="repeat" description="WD" evidence="1">
    <location>
        <begin position="68"/>
        <end position="100"/>
    </location>
</feature>
<organism evidence="3 4">
    <name type="scientific">Durusdinium trenchii</name>
    <dbReference type="NCBI Taxonomy" id="1381693"/>
    <lineage>
        <taxon>Eukaryota</taxon>
        <taxon>Sar</taxon>
        <taxon>Alveolata</taxon>
        <taxon>Dinophyceae</taxon>
        <taxon>Suessiales</taxon>
        <taxon>Symbiodiniaceae</taxon>
        <taxon>Durusdinium</taxon>
    </lineage>
</organism>
<dbReference type="InterPro" id="IPR001680">
    <property type="entry name" value="WD40_rpt"/>
</dbReference>
<gene>
    <name evidence="3" type="ORF">CCMP2556_LOCUS22822</name>
</gene>
<keyword evidence="1" id="KW-0853">WD repeat</keyword>
<evidence type="ECO:0000256" key="2">
    <source>
        <dbReference type="SAM" id="MobiDB-lite"/>
    </source>
</evidence>
<accession>A0ABP0LUX2</accession>
<reference evidence="3 4" key="1">
    <citation type="submission" date="2024-02" db="EMBL/GenBank/DDBJ databases">
        <authorList>
            <person name="Chen Y."/>
            <person name="Shah S."/>
            <person name="Dougan E. K."/>
            <person name="Thang M."/>
            <person name="Chan C."/>
        </authorList>
    </citation>
    <scope>NUCLEOTIDE SEQUENCE [LARGE SCALE GENOMIC DNA]</scope>
</reference>
<evidence type="ECO:0000313" key="3">
    <source>
        <dbReference type="EMBL" id="CAK9043031.1"/>
    </source>
</evidence>
<evidence type="ECO:0000256" key="1">
    <source>
        <dbReference type="PROSITE-ProRule" id="PRU00221"/>
    </source>
</evidence>
<name>A0ABP0LUX2_9DINO</name>
<dbReference type="PROSITE" id="PS50082">
    <property type="entry name" value="WD_REPEATS_2"/>
    <property type="match status" value="1"/>
</dbReference>
<evidence type="ECO:0000313" key="4">
    <source>
        <dbReference type="Proteomes" id="UP001642484"/>
    </source>
</evidence>
<dbReference type="Proteomes" id="UP001642484">
    <property type="component" value="Unassembled WGS sequence"/>
</dbReference>
<proteinExistence type="predicted"/>
<comment type="caution">
    <text evidence="3">The sequence shown here is derived from an EMBL/GenBank/DDBJ whole genome shotgun (WGS) entry which is preliminary data.</text>
</comment>
<dbReference type="PROSITE" id="PS50294">
    <property type="entry name" value="WD_REPEATS_REGION"/>
    <property type="match status" value="1"/>
</dbReference>
<dbReference type="EMBL" id="CAXAMN010014335">
    <property type="protein sequence ID" value="CAK9043031.1"/>
    <property type="molecule type" value="Genomic_DNA"/>
</dbReference>
<sequence length="176" mass="19231">MSPEQVALCRTQRCRELAPRRMARHPQLLWSVAFAPEGWHVAACHGAVGQSPSVVVYEVSTGRRLRRLGRHKDTPLALAFSPNGEFLVSGGMDQTLLVYEAKATGDDLPGGDADDAEERHQWLHDLEDLRNGPSGNVSELADLAQHLALRNRTKKMAGPEGESLRRPMAGGGMAFL</sequence>
<dbReference type="InterPro" id="IPR011047">
    <property type="entry name" value="Quinoprotein_ADH-like_sf"/>
</dbReference>